<gene>
    <name evidence="1" type="ORF">AWN90_28710</name>
</gene>
<dbReference type="PANTHER" id="PTHR42941:SF1">
    <property type="entry name" value="SLL1037 PROTEIN"/>
    <property type="match status" value="1"/>
</dbReference>
<dbReference type="Pfam" id="PF16868">
    <property type="entry name" value="NMT1_3"/>
    <property type="match status" value="1"/>
</dbReference>
<evidence type="ECO:0008006" key="3">
    <source>
        <dbReference type="Google" id="ProtNLM"/>
    </source>
</evidence>
<dbReference type="PANTHER" id="PTHR42941">
    <property type="entry name" value="SLL1037 PROTEIN"/>
    <property type="match status" value="1"/>
</dbReference>
<evidence type="ECO:0000313" key="2">
    <source>
        <dbReference type="Proteomes" id="UP000076512"/>
    </source>
</evidence>
<name>A0A164LUK4_9NOCA</name>
<dbReference type="AlphaFoldDB" id="A0A164LUK4"/>
<comment type="caution">
    <text evidence="1">The sequence shown here is derived from an EMBL/GenBank/DDBJ whole genome shotgun (WGS) entry which is preliminary data.</text>
</comment>
<protein>
    <recommendedName>
        <fullName evidence="3">TAXI family TRAP transporter solute-binding subunit</fullName>
    </recommendedName>
</protein>
<dbReference type="Proteomes" id="UP000076512">
    <property type="component" value="Unassembled WGS sequence"/>
</dbReference>
<dbReference type="OrthoDB" id="5582316at2"/>
<dbReference type="PROSITE" id="PS51257">
    <property type="entry name" value="PROKAR_LIPOPROTEIN"/>
    <property type="match status" value="1"/>
</dbReference>
<accession>A0A164LUK4</accession>
<dbReference type="EMBL" id="LWGR01000007">
    <property type="protein sequence ID" value="KZM72757.1"/>
    <property type="molecule type" value="Genomic_DNA"/>
</dbReference>
<reference evidence="1 2" key="1">
    <citation type="submission" date="2016-04" db="EMBL/GenBank/DDBJ databases">
        <authorList>
            <person name="Evans L.H."/>
            <person name="Alamgir A."/>
            <person name="Owens N."/>
            <person name="Weber N.D."/>
            <person name="Virtaneva K."/>
            <person name="Barbian K."/>
            <person name="Babar A."/>
            <person name="Rosenke K."/>
        </authorList>
    </citation>
    <scope>NUCLEOTIDE SEQUENCE [LARGE SCALE GENOMIC DNA]</scope>
    <source>
        <strain evidence="1 2">IFM 0406</strain>
    </source>
</reference>
<dbReference type="NCBIfam" id="TIGR02122">
    <property type="entry name" value="TRAP_TAXI"/>
    <property type="match status" value="1"/>
</dbReference>
<dbReference type="InterPro" id="IPR011852">
    <property type="entry name" value="TRAP_TAXI"/>
</dbReference>
<dbReference type="RefSeq" id="WP_067588936.1">
    <property type="nucleotide sequence ID" value="NZ_KV411304.1"/>
</dbReference>
<keyword evidence="2" id="KW-1185">Reference proteome</keyword>
<dbReference type="STRING" id="455432.AWN90_28710"/>
<dbReference type="SUPFAM" id="SSF53850">
    <property type="entry name" value="Periplasmic binding protein-like II"/>
    <property type="match status" value="1"/>
</dbReference>
<organism evidence="1 2">
    <name type="scientific">Nocardia terpenica</name>
    <dbReference type="NCBI Taxonomy" id="455432"/>
    <lineage>
        <taxon>Bacteria</taxon>
        <taxon>Bacillati</taxon>
        <taxon>Actinomycetota</taxon>
        <taxon>Actinomycetes</taxon>
        <taxon>Mycobacteriales</taxon>
        <taxon>Nocardiaceae</taxon>
        <taxon>Nocardia</taxon>
    </lineage>
</organism>
<sequence length="243" mass="24804">MNRRALLTAAATGVLLAGCGRTRPPRVRLADGEVGGFYHAFTALLARAAAEAGTVAIEPVATAGSSTNLAMLDTGAVDAALTLADSVDGHSDRLLALGRVYENYLQLAVRHAGPITRLTDLRGARISLGAAGSGAALTGDRLLRAADLDPATDVTVVHLPLPDAVAAIADGTVDALLWAGGVPTAALPDPTAAALTELLLTRADQLIPTEAAGTQFLDQRALIGTDGLSLHPAAARVYRHHHG</sequence>
<evidence type="ECO:0000313" key="1">
    <source>
        <dbReference type="EMBL" id="KZM72757.1"/>
    </source>
</evidence>
<proteinExistence type="predicted"/>
<dbReference type="Gene3D" id="3.40.190.10">
    <property type="entry name" value="Periplasmic binding protein-like II"/>
    <property type="match status" value="2"/>
</dbReference>